<keyword evidence="2" id="KW-1185">Reference proteome</keyword>
<sequence length="213" mass="23491">MPFVSYGVEVDQQQLSEAISYFEFVGGQTEDAIRIGINKTGPKVKTLASREIRGELRLKASYVNGRLSFTRASRSNLSGRISANSRGILLTRFSTNNQINGDKVSWFKPPLNPPNGIRVKVKPKGASQLVKGEPGEIRGKPFYMILPNSRALAIAGRRATVGTREGKLKIFYGPSVSQTFDTLRGTIVPEATNVFQSQLLDAMRFVLAKKFPK</sequence>
<accession>A0ABZ0I8D9</accession>
<dbReference type="Proteomes" id="UP001626549">
    <property type="component" value="Chromosome"/>
</dbReference>
<organism evidence="1 2">
    <name type="scientific">Congregibacter brevis</name>
    <dbReference type="NCBI Taxonomy" id="3081201"/>
    <lineage>
        <taxon>Bacteria</taxon>
        <taxon>Pseudomonadati</taxon>
        <taxon>Pseudomonadota</taxon>
        <taxon>Gammaproteobacteria</taxon>
        <taxon>Cellvibrionales</taxon>
        <taxon>Halieaceae</taxon>
        <taxon>Congregibacter</taxon>
    </lineage>
</organism>
<dbReference type="RefSeq" id="WP_407326483.1">
    <property type="nucleotide sequence ID" value="NZ_CP136865.1"/>
</dbReference>
<dbReference type="EMBL" id="CP136865">
    <property type="protein sequence ID" value="WOJ95784.1"/>
    <property type="molecule type" value="Genomic_DNA"/>
</dbReference>
<protein>
    <recommendedName>
        <fullName evidence="3">Neck protein</fullName>
    </recommendedName>
</protein>
<proteinExistence type="predicted"/>
<reference evidence="1 2" key="1">
    <citation type="submission" date="2023-10" db="EMBL/GenBank/DDBJ databases">
        <title>Two novel species belonging to the OM43/NOR5 clade.</title>
        <authorList>
            <person name="Park M."/>
        </authorList>
    </citation>
    <scope>NUCLEOTIDE SEQUENCE [LARGE SCALE GENOMIC DNA]</scope>
    <source>
        <strain evidence="1 2">IMCC45268</strain>
    </source>
</reference>
<name>A0ABZ0I8D9_9GAMM</name>
<evidence type="ECO:0008006" key="3">
    <source>
        <dbReference type="Google" id="ProtNLM"/>
    </source>
</evidence>
<evidence type="ECO:0000313" key="1">
    <source>
        <dbReference type="EMBL" id="WOJ95784.1"/>
    </source>
</evidence>
<evidence type="ECO:0000313" key="2">
    <source>
        <dbReference type="Proteomes" id="UP001626549"/>
    </source>
</evidence>
<gene>
    <name evidence="1" type="ORF">R0137_11075</name>
</gene>